<dbReference type="PANTHER" id="PTHR10485">
    <property type="entry name" value="MITOCHONDRIAL IMPORT INNER MEMBRANE TRANSLOCASE SUBUNIT TIM-17"/>
    <property type="match status" value="1"/>
</dbReference>
<feature type="transmembrane region" description="Helical" evidence="12">
    <location>
        <begin position="58"/>
        <end position="81"/>
    </location>
</feature>
<feature type="transmembrane region" description="Helical" evidence="12">
    <location>
        <begin position="20"/>
        <end position="37"/>
    </location>
</feature>
<comment type="similarity">
    <text evidence="3 12">Belongs to the Tim17/Tim22/Tim23 family.</text>
</comment>
<dbReference type="GO" id="GO:0030150">
    <property type="term" value="P:protein import into mitochondrial matrix"/>
    <property type="evidence" value="ECO:0007669"/>
    <property type="project" value="InterPro"/>
</dbReference>
<keyword evidence="9 12" id="KW-0811">Translocation</keyword>
<dbReference type="GO" id="GO:0008320">
    <property type="term" value="F:protein transmembrane transporter activity"/>
    <property type="evidence" value="ECO:0007669"/>
    <property type="project" value="InterPro"/>
</dbReference>
<comment type="caution">
    <text evidence="13">The sequence shown here is derived from an EMBL/GenBank/DDBJ whole genome shotgun (WGS) entry which is preliminary data.</text>
</comment>
<dbReference type="STRING" id="53326.A0A016VVB3"/>
<evidence type="ECO:0000313" key="14">
    <source>
        <dbReference type="Proteomes" id="UP000024635"/>
    </source>
</evidence>
<feature type="transmembrane region" description="Helical" evidence="12">
    <location>
        <begin position="115"/>
        <end position="136"/>
    </location>
</feature>
<evidence type="ECO:0000256" key="9">
    <source>
        <dbReference type="ARBA" id="ARBA00023010"/>
    </source>
</evidence>
<dbReference type="PANTHER" id="PTHR10485:SF0">
    <property type="entry name" value="AT05822P-RELATED"/>
    <property type="match status" value="1"/>
</dbReference>
<evidence type="ECO:0000256" key="11">
    <source>
        <dbReference type="ARBA" id="ARBA00023136"/>
    </source>
</evidence>
<evidence type="ECO:0000256" key="10">
    <source>
        <dbReference type="ARBA" id="ARBA00023128"/>
    </source>
</evidence>
<feature type="transmembrane region" description="Helical" evidence="12">
    <location>
        <begin position="169"/>
        <end position="194"/>
    </location>
</feature>
<keyword evidence="8 12" id="KW-1133">Transmembrane helix</keyword>
<keyword evidence="10 12" id="KW-0496">Mitochondrion</keyword>
<dbReference type="Pfam" id="PF02466">
    <property type="entry name" value="Tim17"/>
    <property type="match status" value="1"/>
</dbReference>
<dbReference type="AlphaFoldDB" id="A0A016VVB3"/>
<keyword evidence="7 12" id="KW-0653">Protein transport</keyword>
<evidence type="ECO:0000313" key="13">
    <source>
        <dbReference type="EMBL" id="EYC31266.1"/>
    </source>
</evidence>
<protein>
    <recommendedName>
        <fullName evidence="12">Mitochondrial import inner membrane translocase subunit TIM17</fullName>
    </recommendedName>
</protein>
<evidence type="ECO:0000256" key="12">
    <source>
        <dbReference type="RuleBase" id="RU364008"/>
    </source>
</evidence>
<dbReference type="GO" id="GO:0005744">
    <property type="term" value="C:TIM23 mitochondrial import inner membrane translocase complex"/>
    <property type="evidence" value="ECO:0007669"/>
    <property type="project" value="InterPro"/>
</dbReference>
<evidence type="ECO:0000256" key="8">
    <source>
        <dbReference type="ARBA" id="ARBA00022989"/>
    </source>
</evidence>
<evidence type="ECO:0000256" key="3">
    <source>
        <dbReference type="ARBA" id="ARBA00008444"/>
    </source>
</evidence>
<reference evidence="14" key="1">
    <citation type="journal article" date="2015" name="Nat. Genet.">
        <title>The genome and transcriptome of the zoonotic hookworm Ancylostoma ceylanicum identify infection-specific gene families.</title>
        <authorList>
            <person name="Schwarz E.M."/>
            <person name="Hu Y."/>
            <person name="Antoshechkin I."/>
            <person name="Miller M.M."/>
            <person name="Sternberg P.W."/>
            <person name="Aroian R.V."/>
        </authorList>
    </citation>
    <scope>NUCLEOTIDE SEQUENCE</scope>
    <source>
        <strain evidence="14">HY135</strain>
    </source>
</reference>
<keyword evidence="11 12" id="KW-0472">Membrane</keyword>
<gene>
    <name evidence="13" type="primary">Acey_s0004.g2063</name>
    <name evidence="13" type="synonym">Acey-E04A4.5</name>
    <name evidence="13" type="ORF">Y032_0004g2063</name>
</gene>
<keyword evidence="14" id="KW-1185">Reference proteome</keyword>
<dbReference type="OrthoDB" id="2261329at2759"/>
<dbReference type="InterPro" id="IPR005678">
    <property type="entry name" value="Tim17"/>
</dbReference>
<evidence type="ECO:0000256" key="1">
    <source>
        <dbReference type="ARBA" id="ARBA00002959"/>
    </source>
</evidence>
<comment type="function">
    <text evidence="1 12">Essential component of the TIM23 complex, a complex that mediates the translocation of transit peptide-containing proteins across the mitochondrial inner membrane.</text>
</comment>
<evidence type="ECO:0000256" key="7">
    <source>
        <dbReference type="ARBA" id="ARBA00022927"/>
    </source>
</evidence>
<dbReference type="Proteomes" id="UP000024635">
    <property type="component" value="Unassembled WGS sequence"/>
</dbReference>
<evidence type="ECO:0000256" key="2">
    <source>
        <dbReference type="ARBA" id="ARBA00004448"/>
    </source>
</evidence>
<comment type="subcellular location">
    <subcellularLocation>
        <location evidence="2 12">Mitochondrion inner membrane</location>
        <topology evidence="2 12">Multi-pass membrane protein</topology>
    </subcellularLocation>
</comment>
<evidence type="ECO:0000256" key="5">
    <source>
        <dbReference type="ARBA" id="ARBA00022692"/>
    </source>
</evidence>
<comment type="subunit">
    <text evidence="12">Component of the TIM23 complex, at least composed of TIM23, TIM17, TIM50 and TIM21.</text>
</comment>
<keyword evidence="6 12" id="KW-0999">Mitochondrion inner membrane</keyword>
<accession>A0A016VVB3</accession>
<organism evidence="13 14">
    <name type="scientific">Ancylostoma ceylanicum</name>
    <dbReference type="NCBI Taxonomy" id="53326"/>
    <lineage>
        <taxon>Eukaryota</taxon>
        <taxon>Metazoa</taxon>
        <taxon>Ecdysozoa</taxon>
        <taxon>Nematoda</taxon>
        <taxon>Chromadorea</taxon>
        <taxon>Rhabditida</taxon>
        <taxon>Rhabditina</taxon>
        <taxon>Rhabditomorpha</taxon>
        <taxon>Strongyloidea</taxon>
        <taxon>Ancylostomatidae</taxon>
        <taxon>Ancylostomatinae</taxon>
        <taxon>Ancylostoma</taxon>
    </lineage>
</organism>
<proteinExistence type="inferred from homology"/>
<keyword evidence="4 12" id="KW-0813">Transport</keyword>
<dbReference type="EMBL" id="JARK01001340">
    <property type="protein sequence ID" value="EYC31266.1"/>
    <property type="molecule type" value="Genomic_DNA"/>
</dbReference>
<sequence length="221" mass="24070">MEEYTREPCPYRIGDDLGSAFAMGLVGGSIFQAFSGYKHAAKGQKLLGMMREVRMRSTITGVQFAAWGGMFSTIDCCLVALRKKEDPFNSIASGGLTGALLAIRSGPKVMAGSAILGSVILAMIEGVGLITTRWMGSMVDPTAPPRVRTTGMSSIYHIATAVKKMTLKYIIGIGVRFSPCVNFQPFFFVIFVVMKVKNINICMLKMIWDFITVIAGDLQWA</sequence>
<dbReference type="NCBIfam" id="TIGR00980">
    <property type="entry name" value="3a0801so1tim17"/>
    <property type="match status" value="1"/>
</dbReference>
<name>A0A016VVB3_9BILA</name>
<keyword evidence="5 12" id="KW-0812">Transmembrane</keyword>
<evidence type="ECO:0000256" key="4">
    <source>
        <dbReference type="ARBA" id="ARBA00022448"/>
    </source>
</evidence>
<evidence type="ECO:0000256" key="6">
    <source>
        <dbReference type="ARBA" id="ARBA00022792"/>
    </source>
</evidence>